<evidence type="ECO:0000313" key="3">
    <source>
        <dbReference type="Proteomes" id="UP000231246"/>
    </source>
</evidence>
<keyword evidence="1" id="KW-1133">Transmembrane helix</keyword>
<feature type="transmembrane region" description="Helical" evidence="1">
    <location>
        <begin position="98"/>
        <end position="121"/>
    </location>
</feature>
<accession>A0A2H0BWS0</accession>
<gene>
    <name evidence="2" type="ORF">COW99_01150</name>
</gene>
<feature type="transmembrane region" description="Helical" evidence="1">
    <location>
        <begin position="21"/>
        <end position="41"/>
    </location>
</feature>
<sequence>MNIRNHITKFLFFIKQSPIKQSSYAFLAMLVISIISLAAYWSKIPPQVPLYYSLPWGEQQLASPVELTLLPTLATNIFLTNLLLVYALVPNEKLLVRIGVLGGLFSSGLLFYTFLNIIFLVT</sequence>
<dbReference type="AlphaFoldDB" id="A0A2H0BWS0"/>
<evidence type="ECO:0000256" key="1">
    <source>
        <dbReference type="SAM" id="Phobius"/>
    </source>
</evidence>
<evidence type="ECO:0008006" key="4">
    <source>
        <dbReference type="Google" id="ProtNLM"/>
    </source>
</evidence>
<dbReference type="EMBL" id="PCTA01000009">
    <property type="protein sequence ID" value="PIP61989.1"/>
    <property type="molecule type" value="Genomic_DNA"/>
</dbReference>
<keyword evidence="1" id="KW-0812">Transmembrane</keyword>
<feature type="transmembrane region" description="Helical" evidence="1">
    <location>
        <begin position="61"/>
        <end position="86"/>
    </location>
</feature>
<reference evidence="2 3" key="1">
    <citation type="submission" date="2017-09" db="EMBL/GenBank/DDBJ databases">
        <title>Depth-based differentiation of microbial function through sediment-hosted aquifers and enrichment of novel symbionts in the deep terrestrial subsurface.</title>
        <authorList>
            <person name="Probst A.J."/>
            <person name="Ladd B."/>
            <person name="Jarett J.K."/>
            <person name="Geller-Mcgrath D.E."/>
            <person name="Sieber C.M."/>
            <person name="Emerson J.B."/>
            <person name="Anantharaman K."/>
            <person name="Thomas B.C."/>
            <person name="Malmstrom R."/>
            <person name="Stieglmeier M."/>
            <person name="Klingl A."/>
            <person name="Woyke T."/>
            <person name="Ryan C.M."/>
            <person name="Banfield J.F."/>
        </authorList>
    </citation>
    <scope>NUCLEOTIDE SEQUENCE [LARGE SCALE GENOMIC DNA]</scope>
    <source>
        <strain evidence="2">CG22_combo_CG10-13_8_21_14_all_38_20</strain>
    </source>
</reference>
<organism evidence="2 3">
    <name type="scientific">Candidatus Roizmanbacteria bacterium CG22_combo_CG10-13_8_21_14_all_38_20</name>
    <dbReference type="NCBI Taxonomy" id="1974862"/>
    <lineage>
        <taxon>Bacteria</taxon>
        <taxon>Candidatus Roizmaniibacteriota</taxon>
    </lineage>
</organism>
<name>A0A2H0BWS0_9BACT</name>
<proteinExistence type="predicted"/>
<evidence type="ECO:0000313" key="2">
    <source>
        <dbReference type="EMBL" id="PIP61989.1"/>
    </source>
</evidence>
<keyword evidence="1" id="KW-0472">Membrane</keyword>
<comment type="caution">
    <text evidence="2">The sequence shown here is derived from an EMBL/GenBank/DDBJ whole genome shotgun (WGS) entry which is preliminary data.</text>
</comment>
<dbReference type="Proteomes" id="UP000231246">
    <property type="component" value="Unassembled WGS sequence"/>
</dbReference>
<protein>
    <recommendedName>
        <fullName evidence="4">DUF1648 domain-containing protein</fullName>
    </recommendedName>
</protein>